<dbReference type="InterPro" id="IPR037272">
    <property type="entry name" value="SNS_sf"/>
</dbReference>
<dbReference type="RefSeq" id="WP_204909056.1">
    <property type="nucleotide sequence ID" value="NZ_JACJLV010000022.1"/>
</dbReference>
<name>A0A938X2R0_9CLOT</name>
<dbReference type="PROSITE" id="PS00610">
    <property type="entry name" value="NA_NEUROTRAN_SYMP_1"/>
    <property type="match status" value="1"/>
</dbReference>
<keyword evidence="6" id="KW-0769">Symport</keyword>
<reference evidence="8" key="2">
    <citation type="journal article" date="2021" name="Sci. Rep.">
        <title>The distribution of antibiotic resistance genes in chicken gut microbiota commensals.</title>
        <authorList>
            <person name="Juricova H."/>
            <person name="Matiasovicova J."/>
            <person name="Kubasova T."/>
            <person name="Cejkova D."/>
            <person name="Rychlik I."/>
        </authorList>
    </citation>
    <scope>NUCLEOTIDE SEQUENCE</scope>
    <source>
        <strain evidence="8">An420c</strain>
    </source>
</reference>
<evidence type="ECO:0000313" key="8">
    <source>
        <dbReference type="EMBL" id="MBM6827014.1"/>
    </source>
</evidence>
<feature type="transmembrane region" description="Helical" evidence="7">
    <location>
        <begin position="378"/>
        <end position="400"/>
    </location>
</feature>
<feature type="transmembrane region" description="Helical" evidence="7">
    <location>
        <begin position="85"/>
        <end position="109"/>
    </location>
</feature>
<dbReference type="SUPFAM" id="SSF161070">
    <property type="entry name" value="SNF-like"/>
    <property type="match status" value="1"/>
</dbReference>
<feature type="transmembrane region" description="Helical" evidence="7">
    <location>
        <begin position="304"/>
        <end position="329"/>
    </location>
</feature>
<keyword evidence="4 7" id="KW-1133">Transmembrane helix</keyword>
<keyword evidence="9" id="KW-1185">Reference proteome</keyword>
<proteinExistence type="inferred from homology"/>
<evidence type="ECO:0000256" key="2">
    <source>
        <dbReference type="ARBA" id="ARBA00022448"/>
    </source>
</evidence>
<feature type="transmembrane region" description="Helical" evidence="7">
    <location>
        <begin position="341"/>
        <end position="366"/>
    </location>
</feature>
<feature type="transmembrane region" description="Helical" evidence="7">
    <location>
        <begin position="250"/>
        <end position="270"/>
    </location>
</feature>
<comment type="similarity">
    <text evidence="6">Belongs to the sodium:neurotransmitter symporter (SNF) (TC 2.A.22) family.</text>
</comment>
<dbReference type="AlphaFoldDB" id="A0A938X2R0"/>
<organism evidence="8 9">
    <name type="scientific">Mordavella massiliensis</name>
    <dbReference type="NCBI Taxonomy" id="1871024"/>
    <lineage>
        <taxon>Bacteria</taxon>
        <taxon>Bacillati</taxon>
        <taxon>Bacillota</taxon>
        <taxon>Clostridia</taxon>
        <taxon>Eubacteriales</taxon>
        <taxon>Clostridiaceae</taxon>
        <taxon>Mordavella</taxon>
    </lineage>
</organism>
<dbReference type="InterPro" id="IPR000175">
    <property type="entry name" value="Na/ntran_symport"/>
</dbReference>
<dbReference type="CDD" id="cd10336">
    <property type="entry name" value="SLC6sbd_Tyt1-Like"/>
    <property type="match status" value="1"/>
</dbReference>
<dbReference type="PANTHER" id="PTHR42948">
    <property type="entry name" value="TRANSPORTER"/>
    <property type="match status" value="1"/>
</dbReference>
<keyword evidence="2 6" id="KW-0813">Transport</keyword>
<dbReference type="NCBIfam" id="NF037979">
    <property type="entry name" value="Na_transp"/>
    <property type="match status" value="1"/>
</dbReference>
<dbReference type="InterPro" id="IPR047218">
    <property type="entry name" value="YocR/YhdH-like"/>
</dbReference>
<feature type="transmembrane region" description="Helical" evidence="7">
    <location>
        <begin position="170"/>
        <end position="190"/>
    </location>
</feature>
<dbReference type="Proteomes" id="UP000713880">
    <property type="component" value="Unassembled WGS sequence"/>
</dbReference>
<dbReference type="PRINTS" id="PR00176">
    <property type="entry name" value="NANEUSMPORT"/>
</dbReference>
<sequence length="451" mass="48911">MNKRSSFSGKLGFVLAAAGSAVGLGNIWRFPYLAAQYGGGTFLLIYLILAVTFGFSLMIAEVAIGRKTGLSAIGAFKALDSRFGFLGVLAALVPIIIFPYYSVIGGWVVKYFTVFLTGGAHAAAGDDYFTGFVGGTFEPLGWFLIFLGVTAVIVLLGVEKGIEKVSKFMMPVLVVLAVGISIYCLMMDGAMEGLAYYVQPHMADVSVKTVLSAMGQLFYSMSLAMGIMVTYGSYMRKDTNLESSVRQIEIFDTAIAFLAGLMIIPAVFVFSGGDPKMLQSGPSLMFVILPKVFDTMHFGNAVGAAFFLLVIFAALTSSISLMETIVSIFQDKFHWRRRNTCIFVAVLALVMGIPSSLGFGTLSFITWAGMTILDIMDFVSNSVMMPIVAFFTCVFVGFFVKPKTIADEVKVTDGRFVGEKLFTVMIKWITPVFLVLILLSSVANAMGWFKL</sequence>
<comment type="subcellular location">
    <subcellularLocation>
        <location evidence="1">Membrane</location>
        <topology evidence="1">Multi-pass membrane protein</topology>
    </subcellularLocation>
</comment>
<feature type="transmembrane region" description="Helical" evidence="7">
    <location>
        <begin position="140"/>
        <end position="158"/>
    </location>
</feature>
<feature type="transmembrane region" description="Helical" evidence="7">
    <location>
        <begin position="210"/>
        <end position="229"/>
    </location>
</feature>
<dbReference type="PROSITE" id="PS50267">
    <property type="entry name" value="NA_NEUROTRAN_SYMP_3"/>
    <property type="match status" value="1"/>
</dbReference>
<evidence type="ECO:0000256" key="6">
    <source>
        <dbReference type="RuleBase" id="RU003732"/>
    </source>
</evidence>
<evidence type="ECO:0000256" key="1">
    <source>
        <dbReference type="ARBA" id="ARBA00004141"/>
    </source>
</evidence>
<dbReference type="EMBL" id="JACJLV010000022">
    <property type="protein sequence ID" value="MBM6827014.1"/>
    <property type="molecule type" value="Genomic_DNA"/>
</dbReference>
<evidence type="ECO:0000256" key="5">
    <source>
        <dbReference type="ARBA" id="ARBA00023136"/>
    </source>
</evidence>
<accession>A0A938X2R0</accession>
<feature type="transmembrane region" description="Helical" evidence="7">
    <location>
        <begin position="39"/>
        <end position="64"/>
    </location>
</feature>
<comment type="caution">
    <text evidence="8">The sequence shown here is derived from an EMBL/GenBank/DDBJ whole genome shotgun (WGS) entry which is preliminary data.</text>
</comment>
<evidence type="ECO:0000256" key="3">
    <source>
        <dbReference type="ARBA" id="ARBA00022692"/>
    </source>
</evidence>
<gene>
    <name evidence="8" type="ORF">H6A13_07880</name>
</gene>
<dbReference type="GO" id="GO:0015293">
    <property type="term" value="F:symporter activity"/>
    <property type="evidence" value="ECO:0007669"/>
    <property type="project" value="UniProtKB-KW"/>
</dbReference>
<feature type="transmembrane region" description="Helical" evidence="7">
    <location>
        <begin position="421"/>
        <end position="443"/>
    </location>
</feature>
<evidence type="ECO:0000313" key="9">
    <source>
        <dbReference type="Proteomes" id="UP000713880"/>
    </source>
</evidence>
<dbReference type="PANTHER" id="PTHR42948:SF1">
    <property type="entry name" value="TRANSPORTER"/>
    <property type="match status" value="1"/>
</dbReference>
<reference evidence="8" key="1">
    <citation type="submission" date="2020-08" db="EMBL/GenBank/DDBJ databases">
        <authorList>
            <person name="Cejkova D."/>
            <person name="Kubasova T."/>
            <person name="Jahodarova E."/>
            <person name="Rychlik I."/>
        </authorList>
    </citation>
    <scope>NUCLEOTIDE SEQUENCE</scope>
    <source>
        <strain evidence="8">An420c</strain>
    </source>
</reference>
<keyword evidence="3 6" id="KW-0812">Transmembrane</keyword>
<dbReference type="GO" id="GO:0016020">
    <property type="term" value="C:membrane"/>
    <property type="evidence" value="ECO:0007669"/>
    <property type="project" value="UniProtKB-SubCell"/>
</dbReference>
<protein>
    <recommendedName>
        <fullName evidence="6">Transporter</fullName>
    </recommendedName>
</protein>
<evidence type="ECO:0000256" key="4">
    <source>
        <dbReference type="ARBA" id="ARBA00022989"/>
    </source>
</evidence>
<dbReference type="Pfam" id="PF00209">
    <property type="entry name" value="SNF"/>
    <property type="match status" value="2"/>
</dbReference>
<evidence type="ECO:0000256" key="7">
    <source>
        <dbReference type="SAM" id="Phobius"/>
    </source>
</evidence>
<keyword evidence="5 7" id="KW-0472">Membrane</keyword>